<keyword evidence="7" id="KW-0862">Zinc</keyword>
<feature type="transmembrane region" description="Helical" evidence="8">
    <location>
        <begin position="131"/>
        <end position="151"/>
    </location>
</feature>
<keyword evidence="11" id="KW-1185">Reference proteome</keyword>
<reference evidence="10 11" key="1">
    <citation type="submission" date="2020-01" db="EMBL/GenBank/DDBJ databases">
        <title>Identification and distribution of gene clusters putatively required for synthesis of sphingolipid metabolism inhibitors in phylogenetically diverse species of the filamentous fungus Fusarium.</title>
        <authorList>
            <person name="Kim H.-S."/>
            <person name="Busman M."/>
            <person name="Brown D.W."/>
            <person name="Divon H."/>
            <person name="Uhlig S."/>
            <person name="Proctor R.H."/>
        </authorList>
    </citation>
    <scope>NUCLEOTIDE SEQUENCE [LARGE SCALE GENOMIC DNA]</scope>
    <source>
        <strain evidence="10 11">NRRL 13308</strain>
    </source>
</reference>
<dbReference type="GO" id="GO:0016020">
    <property type="term" value="C:membrane"/>
    <property type="evidence" value="ECO:0007669"/>
    <property type="project" value="UniProtKB-SubCell"/>
</dbReference>
<dbReference type="Proteomes" id="UP000536711">
    <property type="component" value="Unassembled WGS sequence"/>
</dbReference>
<dbReference type="Gene3D" id="1.20.1250.20">
    <property type="entry name" value="MFS general substrate transporter like domains"/>
    <property type="match status" value="1"/>
</dbReference>
<evidence type="ECO:0000256" key="5">
    <source>
        <dbReference type="ARBA" id="ARBA00023136"/>
    </source>
</evidence>
<evidence type="ECO:0000259" key="9">
    <source>
        <dbReference type="PROSITE" id="PS50157"/>
    </source>
</evidence>
<name>A0A8H4JIV8_9HYPO</name>
<gene>
    <name evidence="10" type="ORF">FACUT_9268</name>
</gene>
<dbReference type="GO" id="GO:0022857">
    <property type="term" value="F:transmembrane transporter activity"/>
    <property type="evidence" value="ECO:0007669"/>
    <property type="project" value="InterPro"/>
</dbReference>
<evidence type="ECO:0000313" key="10">
    <source>
        <dbReference type="EMBL" id="KAF4428811.1"/>
    </source>
</evidence>
<protein>
    <submittedName>
        <fullName evidence="10">Allantoate permease</fullName>
    </submittedName>
</protein>
<dbReference type="PANTHER" id="PTHR43791:SF81">
    <property type="entry name" value="TRANSPORTER, PUTATIVE (AFU_ORTHOLOGUE AFUA_7G01190)-RELATED"/>
    <property type="match status" value="1"/>
</dbReference>
<dbReference type="Pfam" id="PF07690">
    <property type="entry name" value="MFS_1"/>
    <property type="match status" value="1"/>
</dbReference>
<evidence type="ECO:0000256" key="6">
    <source>
        <dbReference type="ARBA" id="ARBA00023180"/>
    </source>
</evidence>
<keyword evidence="4 8" id="KW-1133">Transmembrane helix</keyword>
<feature type="domain" description="C2H2-type" evidence="9">
    <location>
        <begin position="75"/>
        <end position="103"/>
    </location>
</feature>
<feature type="transmembrane region" description="Helical" evidence="8">
    <location>
        <begin position="295"/>
        <end position="313"/>
    </location>
</feature>
<feature type="transmembrane region" description="Helical" evidence="8">
    <location>
        <begin position="235"/>
        <end position="257"/>
    </location>
</feature>
<evidence type="ECO:0000256" key="1">
    <source>
        <dbReference type="ARBA" id="ARBA00004141"/>
    </source>
</evidence>
<keyword evidence="3 8" id="KW-0812">Transmembrane</keyword>
<evidence type="ECO:0000256" key="3">
    <source>
        <dbReference type="ARBA" id="ARBA00022692"/>
    </source>
</evidence>
<keyword evidence="7" id="KW-0479">Metal-binding</keyword>
<evidence type="ECO:0000256" key="7">
    <source>
        <dbReference type="PROSITE-ProRule" id="PRU00042"/>
    </source>
</evidence>
<dbReference type="PANTHER" id="PTHR43791">
    <property type="entry name" value="PERMEASE-RELATED"/>
    <property type="match status" value="1"/>
</dbReference>
<dbReference type="EMBL" id="JAADJF010000267">
    <property type="protein sequence ID" value="KAF4428811.1"/>
    <property type="molecule type" value="Genomic_DNA"/>
</dbReference>
<evidence type="ECO:0000313" key="11">
    <source>
        <dbReference type="Proteomes" id="UP000536711"/>
    </source>
</evidence>
<accession>A0A8H4JIV8</accession>
<dbReference type="InterPro" id="IPR013087">
    <property type="entry name" value="Znf_C2H2_type"/>
</dbReference>
<proteinExistence type="predicted"/>
<feature type="transmembrane region" description="Helical" evidence="8">
    <location>
        <begin position="264"/>
        <end position="283"/>
    </location>
</feature>
<organism evidence="10 11">
    <name type="scientific">Fusarium acutatum</name>
    <dbReference type="NCBI Taxonomy" id="78861"/>
    <lineage>
        <taxon>Eukaryota</taxon>
        <taxon>Fungi</taxon>
        <taxon>Dikarya</taxon>
        <taxon>Ascomycota</taxon>
        <taxon>Pezizomycotina</taxon>
        <taxon>Sordariomycetes</taxon>
        <taxon>Hypocreomycetidae</taxon>
        <taxon>Hypocreales</taxon>
        <taxon>Nectriaceae</taxon>
        <taxon>Fusarium</taxon>
        <taxon>Fusarium fujikuroi species complex</taxon>
    </lineage>
</organism>
<keyword evidence="2" id="KW-0813">Transport</keyword>
<keyword evidence="6" id="KW-0325">Glycoprotein</keyword>
<evidence type="ECO:0000256" key="4">
    <source>
        <dbReference type="ARBA" id="ARBA00022989"/>
    </source>
</evidence>
<dbReference type="GO" id="GO:0008270">
    <property type="term" value="F:zinc ion binding"/>
    <property type="evidence" value="ECO:0007669"/>
    <property type="project" value="UniProtKB-KW"/>
</dbReference>
<keyword evidence="7" id="KW-0863">Zinc-finger</keyword>
<dbReference type="PROSITE" id="PS50157">
    <property type="entry name" value="ZINC_FINGER_C2H2_2"/>
    <property type="match status" value="1"/>
</dbReference>
<comment type="subcellular location">
    <subcellularLocation>
        <location evidence="1">Membrane</location>
        <topology evidence="1">Multi-pass membrane protein</topology>
    </subcellularLocation>
</comment>
<dbReference type="AlphaFoldDB" id="A0A8H4JIV8"/>
<evidence type="ECO:0000256" key="8">
    <source>
        <dbReference type="SAM" id="Phobius"/>
    </source>
</evidence>
<evidence type="ECO:0000256" key="2">
    <source>
        <dbReference type="ARBA" id="ARBA00022448"/>
    </source>
</evidence>
<feature type="transmembrane region" description="Helical" evidence="8">
    <location>
        <begin position="325"/>
        <end position="347"/>
    </location>
</feature>
<dbReference type="SUPFAM" id="SSF103473">
    <property type="entry name" value="MFS general substrate transporter"/>
    <property type="match status" value="1"/>
</dbReference>
<sequence length="420" mass="46005">MSPPIPRITISSPTGEQVPVLLFPAPAPKSAAVPLWEFFSDQIAEPEPSSAPTTTFDTLAEFKSKRVPADEFVPWKCRICGKNFARSAGLKTHVAFNKQGTKKTLACRAAKLGGILTYGIGQIKNFPVWKAVFMTCGGMTVVWGFVLLFFLPDSIMSERHFTLEERALLIGRGRLARTGVLNKTIKWNQICEVFIDPQVWLLVLFMLLNETINGGIANFGKLIIKGVVKDPLETVALGIPMGAFQVIYILSGTFLASRIKNCRTIIMAVYLIPIMIGVCLLWKIDREHHKIGMLFGYYIIGAFVCSLVLAMQMPASNLGGYTKRIAASAMVFIAYCVGNVIGPHAFLGSEAPLYPSCCITILSCSVAQMVVAIMLRVLLSRRNAQREAAATAVGTNSEDASEVDGADLTDFENPHFRYVL</sequence>
<comment type="caution">
    <text evidence="10">The sequence shown here is derived from an EMBL/GenBank/DDBJ whole genome shotgun (WGS) entry which is preliminary data.</text>
</comment>
<dbReference type="InterPro" id="IPR036259">
    <property type="entry name" value="MFS_trans_sf"/>
</dbReference>
<dbReference type="InterPro" id="IPR011701">
    <property type="entry name" value="MFS"/>
</dbReference>
<feature type="transmembrane region" description="Helical" evidence="8">
    <location>
        <begin position="353"/>
        <end position="379"/>
    </location>
</feature>
<keyword evidence="5 8" id="KW-0472">Membrane</keyword>
<dbReference type="OrthoDB" id="6730379at2759"/>